<dbReference type="CDD" id="cd02966">
    <property type="entry name" value="TlpA_like_family"/>
    <property type="match status" value="1"/>
</dbReference>
<proteinExistence type="predicted"/>
<gene>
    <name evidence="3" type="ORF">RF679_11275</name>
</gene>
<evidence type="ECO:0000313" key="3">
    <source>
        <dbReference type="EMBL" id="WMW79228.1"/>
    </source>
</evidence>
<evidence type="ECO:0000259" key="2">
    <source>
        <dbReference type="Pfam" id="PF00578"/>
    </source>
</evidence>
<name>A0ABY9RED6_9BURK</name>
<dbReference type="Gene3D" id="3.40.30.10">
    <property type="entry name" value="Glutaredoxin"/>
    <property type="match status" value="1"/>
</dbReference>
<feature type="domain" description="Alkyl hydroperoxide reductase subunit C/ Thiol specific antioxidant" evidence="2">
    <location>
        <begin position="37"/>
        <end position="153"/>
    </location>
</feature>
<evidence type="ECO:0000313" key="4">
    <source>
        <dbReference type="Proteomes" id="UP001181355"/>
    </source>
</evidence>
<keyword evidence="4" id="KW-1185">Reference proteome</keyword>
<dbReference type="InterPro" id="IPR000866">
    <property type="entry name" value="AhpC/TSA"/>
</dbReference>
<dbReference type="Proteomes" id="UP001181355">
    <property type="component" value="Chromosome"/>
</dbReference>
<protein>
    <submittedName>
        <fullName evidence="3">TlpA disulfide reductase family protein</fullName>
    </submittedName>
</protein>
<accession>A0ABY9RED6</accession>
<feature type="signal peptide" evidence="1">
    <location>
        <begin position="1"/>
        <end position="24"/>
    </location>
</feature>
<evidence type="ECO:0000256" key="1">
    <source>
        <dbReference type="SAM" id="SignalP"/>
    </source>
</evidence>
<organism evidence="3 4">
    <name type="scientific">Undibacterium cyanobacteriorum</name>
    <dbReference type="NCBI Taxonomy" id="3073561"/>
    <lineage>
        <taxon>Bacteria</taxon>
        <taxon>Pseudomonadati</taxon>
        <taxon>Pseudomonadota</taxon>
        <taxon>Betaproteobacteria</taxon>
        <taxon>Burkholderiales</taxon>
        <taxon>Oxalobacteraceae</taxon>
        <taxon>Undibacterium</taxon>
    </lineage>
</organism>
<sequence>MMKQIFIALLSTLSLQLFQSEALANTKVSTTSLNNIKLSGIDSKGQAFDLQNLQGKTILLTFYSAGCTACERDVKLMREFYRDNRQRNFMMVGVNLEKRKEDFDLYARIVNIATPINQQFQLIWKGSLKNFDGLGTIKTDPTHLVINRQGEVVLRREGMFKSEDWDFLWETIDAPTQ</sequence>
<dbReference type="RefSeq" id="WP_309480727.1">
    <property type="nucleotide sequence ID" value="NZ_CP133720.1"/>
</dbReference>
<dbReference type="SUPFAM" id="SSF52833">
    <property type="entry name" value="Thioredoxin-like"/>
    <property type="match status" value="1"/>
</dbReference>
<dbReference type="InterPro" id="IPR036249">
    <property type="entry name" value="Thioredoxin-like_sf"/>
</dbReference>
<dbReference type="EMBL" id="CP133720">
    <property type="protein sequence ID" value="WMW79228.1"/>
    <property type="molecule type" value="Genomic_DNA"/>
</dbReference>
<keyword evidence="1" id="KW-0732">Signal</keyword>
<dbReference type="Pfam" id="PF00578">
    <property type="entry name" value="AhpC-TSA"/>
    <property type="match status" value="1"/>
</dbReference>
<feature type="chain" id="PRO_5046016402" evidence="1">
    <location>
        <begin position="25"/>
        <end position="177"/>
    </location>
</feature>
<reference evidence="3" key="1">
    <citation type="submission" date="2023-09" db="EMBL/GenBank/DDBJ databases">
        <title>Undibacterium sp. 20NA77.5 isolated from freshwater.</title>
        <authorList>
            <person name="Le V."/>
            <person name="Ko S.-R."/>
            <person name="Ahn C.-Y."/>
            <person name="Oh H.-M."/>
        </authorList>
    </citation>
    <scope>NUCLEOTIDE SEQUENCE</scope>
    <source>
        <strain evidence="3">20NA77.5</strain>
    </source>
</reference>